<feature type="domain" description="DC1" evidence="2">
    <location>
        <begin position="400"/>
        <end position="445"/>
    </location>
</feature>
<evidence type="ECO:0000313" key="4">
    <source>
        <dbReference type="Proteomes" id="UP000811246"/>
    </source>
</evidence>
<evidence type="ECO:0000313" key="3">
    <source>
        <dbReference type="EMBL" id="KAG6701437.1"/>
    </source>
</evidence>
<name>A0A922JD00_CARIL</name>
<feature type="domain" description="DC1" evidence="2">
    <location>
        <begin position="345"/>
        <end position="390"/>
    </location>
</feature>
<evidence type="ECO:0000259" key="2">
    <source>
        <dbReference type="Pfam" id="PF03107"/>
    </source>
</evidence>
<organism evidence="3 4">
    <name type="scientific">Carya illinoinensis</name>
    <name type="common">Pecan</name>
    <dbReference type="NCBI Taxonomy" id="32201"/>
    <lineage>
        <taxon>Eukaryota</taxon>
        <taxon>Viridiplantae</taxon>
        <taxon>Streptophyta</taxon>
        <taxon>Embryophyta</taxon>
        <taxon>Tracheophyta</taxon>
        <taxon>Spermatophyta</taxon>
        <taxon>Magnoliopsida</taxon>
        <taxon>eudicotyledons</taxon>
        <taxon>Gunneridae</taxon>
        <taxon>Pentapetalae</taxon>
        <taxon>rosids</taxon>
        <taxon>fabids</taxon>
        <taxon>Fagales</taxon>
        <taxon>Juglandaceae</taxon>
        <taxon>Carya</taxon>
    </lineage>
</organism>
<accession>A0A922JD00</accession>
<feature type="domain" description="DC1" evidence="2">
    <location>
        <begin position="176"/>
        <end position="224"/>
    </location>
</feature>
<dbReference type="Pfam" id="PF03107">
    <property type="entry name" value="C1_2"/>
    <property type="match status" value="6"/>
</dbReference>
<proteinExistence type="predicted"/>
<reference evidence="3" key="1">
    <citation type="submission" date="2021-01" db="EMBL/GenBank/DDBJ databases">
        <authorList>
            <person name="Lovell J.T."/>
            <person name="Bentley N."/>
            <person name="Bhattarai G."/>
            <person name="Jenkins J.W."/>
            <person name="Sreedasyam A."/>
            <person name="Alarcon Y."/>
            <person name="Bock C."/>
            <person name="Boston L."/>
            <person name="Carlson J."/>
            <person name="Cervantes K."/>
            <person name="Clermont K."/>
            <person name="Krom N."/>
            <person name="Kubenka K."/>
            <person name="Mamidi S."/>
            <person name="Mattison C."/>
            <person name="Monteros M."/>
            <person name="Pisani C."/>
            <person name="Plott C."/>
            <person name="Rajasekar S."/>
            <person name="Rhein H.S."/>
            <person name="Rohla C."/>
            <person name="Song M."/>
            <person name="Hilaire R.S."/>
            <person name="Shu S."/>
            <person name="Wells L."/>
            <person name="Wang X."/>
            <person name="Webber J."/>
            <person name="Heerema R.J."/>
            <person name="Klein P."/>
            <person name="Conner P."/>
            <person name="Grauke L."/>
            <person name="Grimwood J."/>
            <person name="Schmutz J."/>
            <person name="Randall J.J."/>
        </authorList>
    </citation>
    <scope>NUCLEOTIDE SEQUENCE</scope>
    <source>
        <tissue evidence="3">Leaf</tissue>
    </source>
</reference>
<dbReference type="PANTHER" id="PTHR32410">
    <property type="entry name" value="CYSTEINE/HISTIDINE-RICH C1 DOMAIN FAMILY PROTEIN"/>
    <property type="match status" value="1"/>
</dbReference>
<protein>
    <recommendedName>
        <fullName evidence="2">DC1 domain-containing protein</fullName>
    </recommendedName>
</protein>
<evidence type="ECO:0000256" key="1">
    <source>
        <dbReference type="ARBA" id="ARBA00022737"/>
    </source>
</evidence>
<comment type="caution">
    <text evidence="3">The sequence shown here is derived from an EMBL/GenBank/DDBJ whole genome shotgun (WGS) entry which is preliminary data.</text>
</comment>
<dbReference type="Proteomes" id="UP000811246">
    <property type="component" value="Chromosome 8"/>
</dbReference>
<dbReference type="AlphaFoldDB" id="A0A922JD00"/>
<dbReference type="InterPro" id="IPR053192">
    <property type="entry name" value="Vacuole_Formation_Reg"/>
</dbReference>
<keyword evidence="1" id="KW-0677">Repeat</keyword>
<dbReference type="EMBL" id="CM031832">
    <property type="protein sequence ID" value="KAG6701437.1"/>
    <property type="molecule type" value="Genomic_DNA"/>
</dbReference>
<feature type="domain" description="DC1" evidence="2">
    <location>
        <begin position="64"/>
        <end position="113"/>
    </location>
</feature>
<dbReference type="InterPro" id="IPR004146">
    <property type="entry name" value="DC1"/>
</dbReference>
<gene>
    <name evidence="3" type="ORF">I3842_08G165200</name>
</gene>
<sequence>MSLKYFGHGRLLTLSYQHKKDDGNGIPWCTACGRDVFGFYYNCDLCYFVLHKACAKQPRKLQHPWHPEHPLIILEGVPAGAWAEAACHCCYERLVGYTYHCSRCNFNIHVDCASLPVTIEAESHEHPLTLLRNSISFSCYACKREGNGLSYFCATCHIMIHPECGVPLPLTVKVIRHEHPLNLTSSVQVNQSHHRICQLCVKVVDTYRFYYCSICDFAAHQDCAKNEDDMDETFEFPEDKHKAAIDGLTAALKIEDFRIDKSISIDPLQTHPPKIPFKRENSRFDDQYPKIPFKSENSRFDESINSVIYVAIKKKMIEESYVAIEKKMIEDSIDIDVEIKEIKHFSHEHSLKLTNELLLTDEKCDGCIQCIQPPFYSCPQCPFFLHESCIKLPRKKQQLLHRHQLTLLPKAPYKGGLFLCRACDRICNGFTYNCDKCRFNLDVQCSLIPNKFTH</sequence>
<feature type="domain" description="DC1" evidence="2">
    <location>
        <begin position="12"/>
        <end position="55"/>
    </location>
</feature>
<dbReference type="PANTHER" id="PTHR32410:SF163">
    <property type="entry name" value="DC1 DOMAIN-CONTAINING PROTEIN"/>
    <property type="match status" value="1"/>
</dbReference>
<feature type="domain" description="DC1" evidence="2">
    <location>
        <begin position="123"/>
        <end position="164"/>
    </location>
</feature>